<dbReference type="EMBL" id="JANFYT010000005">
    <property type="protein sequence ID" value="MCQ4813387.1"/>
    <property type="molecule type" value="Genomic_DNA"/>
</dbReference>
<dbReference type="InterPro" id="IPR036188">
    <property type="entry name" value="FAD/NAD-bd_sf"/>
</dbReference>
<dbReference type="Gene3D" id="3.50.50.60">
    <property type="entry name" value="FAD/NAD(P)-binding domain"/>
    <property type="match status" value="1"/>
</dbReference>
<reference evidence="1 2" key="1">
    <citation type="submission" date="2022-06" db="EMBL/GenBank/DDBJ databases">
        <title>Isolation of gut microbiota from human fecal samples.</title>
        <authorList>
            <person name="Pamer E.G."/>
            <person name="Barat B."/>
            <person name="Waligurski E."/>
            <person name="Medina S."/>
            <person name="Paddock L."/>
            <person name="Mostad J."/>
        </authorList>
    </citation>
    <scope>NUCLEOTIDE SEQUENCE [LARGE SCALE GENOMIC DNA]</scope>
    <source>
        <strain evidence="1 2">DFI.9.90</strain>
    </source>
</reference>
<protein>
    <submittedName>
        <fullName evidence="1">FAD-dependent pyridine nucleotide-disulfide oxidoreductase</fullName>
    </submittedName>
</protein>
<accession>A0AAW5JYT2</accession>
<keyword evidence="2" id="KW-1185">Reference proteome</keyword>
<name>A0AAW5JYT2_9BACT</name>
<dbReference type="RefSeq" id="WP_008712487.1">
    <property type="nucleotide sequence ID" value="NZ_CABKQM010000008.1"/>
</dbReference>
<dbReference type="GeneID" id="95757924"/>
<sequence>MKVVIIGGVAGGATAAARIGTLSKDTRVVMFEKGPHISLGT</sequence>
<gene>
    <name evidence="1" type="ORF">NE630_02985</name>
</gene>
<comment type="caution">
    <text evidence="1">The sequence shown here is derived from an EMBL/GenBank/DDBJ whole genome shotgun (WGS) entry which is preliminary data.</text>
</comment>
<proteinExistence type="predicted"/>
<dbReference type="SUPFAM" id="SSF51905">
    <property type="entry name" value="FAD/NAD(P)-binding domain"/>
    <property type="match status" value="1"/>
</dbReference>
<organism evidence="1 2">
    <name type="scientific">Cloacibacillus evryensis</name>
    <dbReference type="NCBI Taxonomy" id="508460"/>
    <lineage>
        <taxon>Bacteria</taxon>
        <taxon>Thermotogati</taxon>
        <taxon>Synergistota</taxon>
        <taxon>Synergistia</taxon>
        <taxon>Synergistales</taxon>
        <taxon>Synergistaceae</taxon>
        <taxon>Cloacibacillus</taxon>
    </lineage>
</organism>
<evidence type="ECO:0000313" key="2">
    <source>
        <dbReference type="Proteomes" id="UP001205919"/>
    </source>
</evidence>
<dbReference type="AlphaFoldDB" id="A0AAW5JYT2"/>
<dbReference type="Proteomes" id="UP001205919">
    <property type="component" value="Unassembled WGS sequence"/>
</dbReference>
<evidence type="ECO:0000313" key="1">
    <source>
        <dbReference type="EMBL" id="MCQ4813387.1"/>
    </source>
</evidence>